<keyword evidence="2" id="KW-1185">Reference proteome</keyword>
<evidence type="ECO:0000313" key="2">
    <source>
        <dbReference type="Proteomes" id="UP001595696"/>
    </source>
</evidence>
<proteinExistence type="predicted"/>
<evidence type="ECO:0000313" key="1">
    <source>
        <dbReference type="EMBL" id="MFC3963755.1"/>
    </source>
</evidence>
<comment type="caution">
    <text evidence="1">The sequence shown here is derived from an EMBL/GenBank/DDBJ whole genome shotgun (WGS) entry which is preliminary data.</text>
</comment>
<accession>A0ABV8DUW3</accession>
<gene>
    <name evidence="1" type="ORF">ACFO0B_17315</name>
</gene>
<reference evidence="2" key="1">
    <citation type="journal article" date="2019" name="Int. J. Syst. Evol. Microbiol.">
        <title>The Global Catalogue of Microorganisms (GCM) 10K type strain sequencing project: providing services to taxonomists for standard genome sequencing and annotation.</title>
        <authorList>
            <consortium name="The Broad Institute Genomics Platform"/>
            <consortium name="The Broad Institute Genome Sequencing Center for Infectious Disease"/>
            <person name="Wu L."/>
            <person name="Ma J."/>
        </authorList>
    </citation>
    <scope>NUCLEOTIDE SEQUENCE [LARGE SCALE GENOMIC DNA]</scope>
    <source>
        <strain evidence="2">CGMCC 4.7330</strain>
    </source>
</reference>
<dbReference type="RefSeq" id="WP_378613498.1">
    <property type="nucleotide sequence ID" value="NZ_JBHSAX010000014.1"/>
</dbReference>
<dbReference type="Proteomes" id="UP001595696">
    <property type="component" value="Unassembled WGS sequence"/>
</dbReference>
<name>A0ABV8DUW3_9NOCA</name>
<protein>
    <submittedName>
        <fullName evidence="1">Uncharacterized protein</fullName>
    </submittedName>
</protein>
<organism evidence="1 2">
    <name type="scientific">Nocardia jiangsuensis</name>
    <dbReference type="NCBI Taxonomy" id="1691563"/>
    <lineage>
        <taxon>Bacteria</taxon>
        <taxon>Bacillati</taxon>
        <taxon>Actinomycetota</taxon>
        <taxon>Actinomycetes</taxon>
        <taxon>Mycobacteriales</taxon>
        <taxon>Nocardiaceae</taxon>
        <taxon>Nocardia</taxon>
    </lineage>
</organism>
<dbReference type="EMBL" id="JBHSAX010000014">
    <property type="protein sequence ID" value="MFC3963755.1"/>
    <property type="molecule type" value="Genomic_DNA"/>
</dbReference>
<sequence>MATFDPRSWSVPPLWSPLRAMDVGKKLLDQSWATQWVAATAAWVDPVADLGAGTVTALLPDVLMTLLSEGILSRFGGRAIDATVLGHELHATLEVLKVRRMGAHFQSKTVLAGLRWDGHPIETVTVIAHGVRLVPGVPTRLRAARVEVAGTVTTAALLQWLGTRQLEWSLAAEPDGRIRATHRRRRITAWVDAEIRDGALTVEVLKARWSGLPVPRRMLGTSTVPLAELPFDARVVQGTRAGDLVHFRAEVPAVSASFDLAEMRSAIVTGTALILF</sequence>